<feature type="compositionally biased region" description="Basic residues" evidence="1">
    <location>
        <begin position="142"/>
        <end position="151"/>
    </location>
</feature>
<evidence type="ECO:0000313" key="2">
    <source>
        <dbReference type="EMBL" id="EGD74237.1"/>
    </source>
</evidence>
<proteinExistence type="predicted"/>
<feature type="compositionally biased region" description="Polar residues" evidence="1">
    <location>
        <begin position="72"/>
        <end position="103"/>
    </location>
</feature>
<feature type="region of interest" description="Disordered" evidence="1">
    <location>
        <begin position="68"/>
        <end position="175"/>
    </location>
</feature>
<dbReference type="KEGG" id="sre:PTSG_06247"/>
<dbReference type="EMBL" id="GL832968">
    <property type="protein sequence ID" value="EGD74237.1"/>
    <property type="molecule type" value="Genomic_DNA"/>
</dbReference>
<evidence type="ECO:0000256" key="1">
    <source>
        <dbReference type="SAM" id="MobiDB-lite"/>
    </source>
</evidence>
<name>F2UCD0_SALR5</name>
<sequence>MAEHNADAALAAVRAVQLREQLRVLGGQRAGRDDLRAFVRRNNLTAKARSASELYDRIIKEIREMERRATWTRKSPSSSVATTNTRTTKPASGLRPTTGTHTPTARPKVPASTPPSLPAASVCEPRSARPHTDTSTTTSTNARHHHHHHQHTTTSTSSSPVTPPTPSQQHLKQVAASLPKPVAASLPTQTATRPQRTIALAELTPSAPLPMLQAYAEQEQLSHMRGIKDARALYRRIRSFHGLPALDDDALSCVARFSAPLSSSSSTWSTSSSSSSSSLSTAAAGMRASPVSPVSPLSPAGVFDMEDVSLREPGVSSKASRVWLHRQNRDAYTGIPRHTYETKGAETQVDHVLEIQLLNHAWEEGVARNPRFPPAYNLRSSKARAVSTHTANDVANLNVTMKEINNKKRGPFTRWLNKYKAAGGEGSTRALPLDELIRASARVDKTPHMQTMIDMGIWDRITRSVVASYDAVADEQQREAVLASVNIRGGHRDAYDAYLDALSAMLTKMDIA</sequence>
<evidence type="ECO:0000313" key="3">
    <source>
        <dbReference type="Proteomes" id="UP000007799"/>
    </source>
</evidence>
<dbReference type="OrthoDB" id="528172at2759"/>
<gene>
    <name evidence="2" type="ORF">PTSG_06247</name>
</gene>
<protein>
    <submittedName>
        <fullName evidence="2">Uncharacterized protein</fullName>
    </submittedName>
</protein>
<dbReference type="AlphaFoldDB" id="F2UCD0"/>
<dbReference type="GeneID" id="16073712"/>
<dbReference type="Proteomes" id="UP000007799">
    <property type="component" value="Unassembled WGS sequence"/>
</dbReference>
<dbReference type="InParanoid" id="F2UCD0"/>
<reference evidence="2" key="1">
    <citation type="submission" date="2009-08" db="EMBL/GenBank/DDBJ databases">
        <title>Annotation of Salpingoeca rosetta.</title>
        <authorList>
            <consortium name="The Broad Institute Genome Sequencing Platform"/>
            <person name="Russ C."/>
            <person name="Cuomo C."/>
            <person name="Burger G."/>
            <person name="Gray M.W."/>
            <person name="Holland P.W.H."/>
            <person name="King N."/>
            <person name="Lang F.B.F."/>
            <person name="Roger A.J."/>
            <person name="Ruiz-Trillo I."/>
            <person name="Young S.K."/>
            <person name="Zeng Q."/>
            <person name="Gargeya S."/>
            <person name="Alvarado L."/>
            <person name="Berlin A."/>
            <person name="Chapman S.B."/>
            <person name="Chen Z."/>
            <person name="Freedman E."/>
            <person name="Gellesch M."/>
            <person name="Goldberg J."/>
            <person name="Griggs A."/>
            <person name="Gujja S."/>
            <person name="Heilman E."/>
            <person name="Heiman D."/>
            <person name="Howarth C."/>
            <person name="Mehta T."/>
            <person name="Neiman D."/>
            <person name="Pearson M."/>
            <person name="Roberts A."/>
            <person name="Saif S."/>
            <person name="Shea T."/>
            <person name="Shenoy N."/>
            <person name="Sisk P."/>
            <person name="Stolte C."/>
            <person name="Sykes S."/>
            <person name="White J."/>
            <person name="Yandava C."/>
            <person name="Haas B."/>
            <person name="Nusbaum C."/>
            <person name="Birren B."/>
        </authorList>
    </citation>
    <scope>NUCLEOTIDE SEQUENCE [LARGE SCALE GENOMIC DNA]</scope>
    <source>
        <strain evidence="2">ATCC 50818</strain>
    </source>
</reference>
<organism evidence="3">
    <name type="scientific">Salpingoeca rosetta (strain ATCC 50818 / BSB-021)</name>
    <dbReference type="NCBI Taxonomy" id="946362"/>
    <lineage>
        <taxon>Eukaryota</taxon>
        <taxon>Choanoflagellata</taxon>
        <taxon>Craspedida</taxon>
        <taxon>Salpingoecidae</taxon>
        <taxon>Salpingoeca</taxon>
    </lineage>
</organism>
<dbReference type="eggNOG" id="ENOG502SZQQ">
    <property type="taxonomic scope" value="Eukaryota"/>
</dbReference>
<accession>F2UCD0</accession>
<keyword evidence="3" id="KW-1185">Reference proteome</keyword>
<dbReference type="RefSeq" id="XP_004993137.1">
    <property type="nucleotide sequence ID" value="XM_004993080.1"/>
</dbReference>